<evidence type="ECO:0000259" key="6">
    <source>
        <dbReference type="Pfam" id="PF04542"/>
    </source>
</evidence>
<dbReference type="PANTHER" id="PTHR43133:SF8">
    <property type="entry name" value="RNA POLYMERASE SIGMA FACTOR HI_1459-RELATED"/>
    <property type="match status" value="1"/>
</dbReference>
<evidence type="ECO:0000256" key="3">
    <source>
        <dbReference type="ARBA" id="ARBA00023082"/>
    </source>
</evidence>
<evidence type="ECO:0000256" key="4">
    <source>
        <dbReference type="ARBA" id="ARBA00023125"/>
    </source>
</evidence>
<keyword evidence="9" id="KW-1185">Reference proteome</keyword>
<dbReference type="SUPFAM" id="SSF88659">
    <property type="entry name" value="Sigma3 and sigma4 domains of RNA polymerase sigma factors"/>
    <property type="match status" value="1"/>
</dbReference>
<dbReference type="EMBL" id="BKZW01000004">
    <property type="protein sequence ID" value="GER91957.1"/>
    <property type="molecule type" value="Genomic_DNA"/>
</dbReference>
<keyword evidence="5" id="KW-0804">Transcription</keyword>
<dbReference type="RefSeq" id="WP_151759520.1">
    <property type="nucleotide sequence ID" value="NZ_BKZW01000004.1"/>
</dbReference>
<dbReference type="InterPro" id="IPR039425">
    <property type="entry name" value="RNA_pol_sigma-70-like"/>
</dbReference>
<dbReference type="CDD" id="cd06171">
    <property type="entry name" value="Sigma70_r4"/>
    <property type="match status" value="1"/>
</dbReference>
<dbReference type="GO" id="GO:0016987">
    <property type="term" value="F:sigma factor activity"/>
    <property type="evidence" value="ECO:0007669"/>
    <property type="project" value="UniProtKB-KW"/>
</dbReference>
<reference evidence="8 9" key="1">
    <citation type="submission" date="2019-10" db="EMBL/GenBank/DDBJ databases">
        <title>Dictyobacter vulcani sp. nov., within the class Ktedonobacteria, isolated from soil of volcanic Mt. Zao.</title>
        <authorList>
            <person name="Zheng Y."/>
            <person name="Wang C.M."/>
            <person name="Sakai Y."/>
            <person name="Abe K."/>
            <person name="Yokota A."/>
            <person name="Yabe S."/>
        </authorList>
    </citation>
    <scope>NUCLEOTIDE SEQUENCE [LARGE SCALE GENOMIC DNA]</scope>
    <source>
        <strain evidence="8 9">W12</strain>
    </source>
</reference>
<feature type="domain" description="RNA polymerase sigma factor 70 region 4 type 2" evidence="7">
    <location>
        <begin position="133"/>
        <end position="185"/>
    </location>
</feature>
<dbReference type="Pfam" id="PF08281">
    <property type="entry name" value="Sigma70_r4_2"/>
    <property type="match status" value="1"/>
</dbReference>
<evidence type="ECO:0000256" key="1">
    <source>
        <dbReference type="ARBA" id="ARBA00010641"/>
    </source>
</evidence>
<dbReference type="NCBIfam" id="TIGR02937">
    <property type="entry name" value="sigma70-ECF"/>
    <property type="match status" value="1"/>
</dbReference>
<dbReference type="GO" id="GO:0006352">
    <property type="term" value="P:DNA-templated transcription initiation"/>
    <property type="evidence" value="ECO:0007669"/>
    <property type="project" value="InterPro"/>
</dbReference>
<accession>A0A5J4KZK0</accession>
<evidence type="ECO:0000256" key="2">
    <source>
        <dbReference type="ARBA" id="ARBA00023015"/>
    </source>
</evidence>
<dbReference type="Gene3D" id="1.10.1740.10">
    <property type="match status" value="1"/>
</dbReference>
<dbReference type="SUPFAM" id="SSF88946">
    <property type="entry name" value="Sigma2 domain of RNA polymerase sigma factors"/>
    <property type="match status" value="1"/>
</dbReference>
<keyword evidence="4" id="KW-0238">DNA-binding</keyword>
<dbReference type="AlphaFoldDB" id="A0A5J4KZK0"/>
<keyword evidence="2" id="KW-0805">Transcription regulation</keyword>
<evidence type="ECO:0000313" key="8">
    <source>
        <dbReference type="EMBL" id="GER91957.1"/>
    </source>
</evidence>
<dbReference type="GO" id="GO:0003677">
    <property type="term" value="F:DNA binding"/>
    <property type="evidence" value="ECO:0007669"/>
    <property type="project" value="UniProtKB-KW"/>
</dbReference>
<sequence>MELVSLPLQQTKAEEGDEAQWIAAAQADPAAFEPLYLRYHLRIYHYLRTRINNDDDAADLTHQVFYQALKALPRYKQRQVPFIVWLYRIAHHAAVNVSTRTPHLASWDALPETMYPLTGRNVEEQVLHTEALEDLRLYLQQLDPSKRELLALRFGSGLTIPEIAAVVGKSQNAIKKQLSRIIKSLKEQYSHEQ</sequence>
<gene>
    <name evidence="8" type="primary">sigW_4</name>
    <name evidence="8" type="ORF">KDW_61190</name>
</gene>
<evidence type="ECO:0000313" key="9">
    <source>
        <dbReference type="Proteomes" id="UP000326912"/>
    </source>
</evidence>
<dbReference type="PANTHER" id="PTHR43133">
    <property type="entry name" value="RNA POLYMERASE ECF-TYPE SIGMA FACTO"/>
    <property type="match status" value="1"/>
</dbReference>
<dbReference type="InterPro" id="IPR007627">
    <property type="entry name" value="RNA_pol_sigma70_r2"/>
</dbReference>
<dbReference type="InterPro" id="IPR013324">
    <property type="entry name" value="RNA_pol_sigma_r3/r4-like"/>
</dbReference>
<comment type="similarity">
    <text evidence="1">Belongs to the sigma-70 factor family. ECF subfamily.</text>
</comment>
<evidence type="ECO:0000256" key="5">
    <source>
        <dbReference type="ARBA" id="ARBA00023163"/>
    </source>
</evidence>
<dbReference type="InterPro" id="IPR036388">
    <property type="entry name" value="WH-like_DNA-bd_sf"/>
</dbReference>
<dbReference type="InterPro" id="IPR013249">
    <property type="entry name" value="RNA_pol_sigma70_r4_t2"/>
</dbReference>
<protein>
    <submittedName>
        <fullName evidence="8">RNA polymerase sigma factor</fullName>
    </submittedName>
</protein>
<dbReference type="Proteomes" id="UP000326912">
    <property type="component" value="Unassembled WGS sequence"/>
</dbReference>
<feature type="domain" description="RNA polymerase sigma-70 region 2" evidence="6">
    <location>
        <begin position="35"/>
        <end position="96"/>
    </location>
</feature>
<dbReference type="InterPro" id="IPR014284">
    <property type="entry name" value="RNA_pol_sigma-70_dom"/>
</dbReference>
<dbReference type="Pfam" id="PF04542">
    <property type="entry name" value="Sigma70_r2"/>
    <property type="match status" value="1"/>
</dbReference>
<dbReference type="InterPro" id="IPR013325">
    <property type="entry name" value="RNA_pol_sigma_r2"/>
</dbReference>
<comment type="caution">
    <text evidence="8">The sequence shown here is derived from an EMBL/GenBank/DDBJ whole genome shotgun (WGS) entry which is preliminary data.</text>
</comment>
<evidence type="ECO:0000259" key="7">
    <source>
        <dbReference type="Pfam" id="PF08281"/>
    </source>
</evidence>
<organism evidence="8 9">
    <name type="scientific">Dictyobacter vulcani</name>
    <dbReference type="NCBI Taxonomy" id="2607529"/>
    <lineage>
        <taxon>Bacteria</taxon>
        <taxon>Bacillati</taxon>
        <taxon>Chloroflexota</taxon>
        <taxon>Ktedonobacteria</taxon>
        <taxon>Ktedonobacterales</taxon>
        <taxon>Dictyobacteraceae</taxon>
        <taxon>Dictyobacter</taxon>
    </lineage>
</organism>
<proteinExistence type="inferred from homology"/>
<keyword evidence="3" id="KW-0731">Sigma factor</keyword>
<name>A0A5J4KZK0_9CHLR</name>
<dbReference type="Gene3D" id="1.10.10.10">
    <property type="entry name" value="Winged helix-like DNA-binding domain superfamily/Winged helix DNA-binding domain"/>
    <property type="match status" value="1"/>
</dbReference>